<proteinExistence type="predicted"/>
<dbReference type="Ensembl" id="ENSAPOT00000029095.1">
    <property type="protein sequence ID" value="ENSAPOP00000033855.1"/>
    <property type="gene ID" value="ENSAPOG00000022682.1"/>
</dbReference>
<reference evidence="2" key="1">
    <citation type="submission" date="2025-08" db="UniProtKB">
        <authorList>
            <consortium name="Ensembl"/>
        </authorList>
    </citation>
    <scope>IDENTIFICATION</scope>
</reference>
<feature type="domain" description="Reverse transcriptase" evidence="1">
    <location>
        <begin position="1"/>
        <end position="126"/>
    </location>
</feature>
<name>A0A3Q1I2A6_9TELE</name>
<organism evidence="2 3">
    <name type="scientific">Acanthochromis polyacanthus</name>
    <name type="common">spiny chromis</name>
    <dbReference type="NCBI Taxonomy" id="80966"/>
    <lineage>
        <taxon>Eukaryota</taxon>
        <taxon>Metazoa</taxon>
        <taxon>Chordata</taxon>
        <taxon>Craniata</taxon>
        <taxon>Vertebrata</taxon>
        <taxon>Euteleostomi</taxon>
        <taxon>Actinopterygii</taxon>
        <taxon>Neopterygii</taxon>
        <taxon>Teleostei</taxon>
        <taxon>Neoteleostei</taxon>
        <taxon>Acanthomorphata</taxon>
        <taxon>Ovalentaria</taxon>
        <taxon>Pomacentridae</taxon>
        <taxon>Acanthochromis</taxon>
    </lineage>
</organism>
<dbReference type="PROSITE" id="PS50878">
    <property type="entry name" value="RT_POL"/>
    <property type="match status" value="1"/>
</dbReference>
<evidence type="ECO:0000313" key="3">
    <source>
        <dbReference type="Proteomes" id="UP000257200"/>
    </source>
</evidence>
<evidence type="ECO:0000259" key="1">
    <source>
        <dbReference type="PROSITE" id="PS50878"/>
    </source>
</evidence>
<dbReference type="AlphaFoldDB" id="A0A3Q1I2A6"/>
<dbReference type="Proteomes" id="UP000257200">
    <property type="component" value="Unplaced"/>
</dbReference>
<dbReference type="SUPFAM" id="SSF56672">
    <property type="entry name" value="DNA/RNA polymerases"/>
    <property type="match status" value="1"/>
</dbReference>
<accession>A0A3Q1I2A6</accession>
<protein>
    <recommendedName>
        <fullName evidence="1">Reverse transcriptase domain-containing protein</fullName>
    </recommendedName>
</protein>
<evidence type="ECO:0000313" key="2">
    <source>
        <dbReference type="Ensembl" id="ENSAPOP00000033855.1"/>
    </source>
</evidence>
<sequence length="272" mass="31557">RGLNPLRLYRSTRQGCPLSPGLFVLALEPLAQKLRNHVAIHRITVGSVHHKLLLYADDMLVLLTQPEKSIPTLLKCIEEFTLLSGYRINWDKSEAMPISGYCPSTLFHQWKFRWAPKGIKYLGIQITPDYKDMVRENIDAQLQKIKSDFSRWTKIRLSLWGKINSIKMMTAPVIYYMLSHLPLNFLWGNSHHCLGIWKLQAHTKRGGFSLPNFRWYCWAFNMKHIRTWLPNDKIGDKPSWFQIEAEVSGGLSPWSELFGTKSPLQNDNPIII</sequence>
<dbReference type="STRING" id="80966.ENSAPOP00000033855"/>
<dbReference type="InParanoid" id="A0A3Q1I2A6"/>
<dbReference type="PANTHER" id="PTHR31635">
    <property type="entry name" value="REVERSE TRANSCRIPTASE DOMAIN-CONTAINING PROTEIN-RELATED"/>
    <property type="match status" value="1"/>
</dbReference>
<dbReference type="InterPro" id="IPR043502">
    <property type="entry name" value="DNA/RNA_pol_sf"/>
</dbReference>
<dbReference type="InterPro" id="IPR000477">
    <property type="entry name" value="RT_dom"/>
</dbReference>
<dbReference type="PANTHER" id="PTHR31635:SF196">
    <property type="entry name" value="REVERSE TRANSCRIPTASE DOMAIN-CONTAINING PROTEIN-RELATED"/>
    <property type="match status" value="1"/>
</dbReference>
<dbReference type="Pfam" id="PF00078">
    <property type="entry name" value="RVT_1"/>
    <property type="match status" value="1"/>
</dbReference>
<keyword evidence="3" id="KW-1185">Reference proteome</keyword>
<dbReference type="GeneTree" id="ENSGT01150000286925"/>
<reference evidence="2" key="2">
    <citation type="submission" date="2025-09" db="UniProtKB">
        <authorList>
            <consortium name="Ensembl"/>
        </authorList>
    </citation>
    <scope>IDENTIFICATION</scope>
</reference>